<comment type="similarity">
    <text evidence="1 2">Belongs to the short-chain dehydrogenases/reductases (SDR) family.</text>
</comment>
<evidence type="ECO:0000313" key="5">
    <source>
        <dbReference type="Proteomes" id="UP000294664"/>
    </source>
</evidence>
<dbReference type="Proteomes" id="UP000294664">
    <property type="component" value="Unassembled WGS sequence"/>
</dbReference>
<dbReference type="FunFam" id="3.40.50.720:FF:000084">
    <property type="entry name" value="Short-chain dehydrogenase reductase"/>
    <property type="match status" value="1"/>
</dbReference>
<dbReference type="PANTHER" id="PTHR42879">
    <property type="entry name" value="3-OXOACYL-(ACYL-CARRIER-PROTEIN) REDUCTASE"/>
    <property type="match status" value="1"/>
</dbReference>
<dbReference type="Pfam" id="PF00106">
    <property type="entry name" value="adh_short"/>
    <property type="match status" value="1"/>
</dbReference>
<dbReference type="AlphaFoldDB" id="A0A4R3LUL1"/>
<keyword evidence="5" id="KW-1185">Reference proteome</keyword>
<protein>
    <submittedName>
        <fullName evidence="4">3-hydroxybutyrate dehydrogenase</fullName>
    </submittedName>
</protein>
<comment type="caution">
    <text evidence="4">The sequence shown here is derived from an EMBL/GenBank/DDBJ whole genome shotgun (WGS) entry which is preliminary data.</text>
</comment>
<dbReference type="InterPro" id="IPR050259">
    <property type="entry name" value="SDR"/>
</dbReference>
<dbReference type="EMBL" id="SMAI01000007">
    <property type="protein sequence ID" value="TCT04233.1"/>
    <property type="molecule type" value="Genomic_DNA"/>
</dbReference>
<name>A0A4R3LUL1_9HYPH</name>
<sequence>MSIAERTALVTGATGGLGLAIAERLVAQGCKVVISGIAPEDEVAETIARLSAGPGLAVYHRADLRDVAAIEAMMAQAQARLGPIDILVNNAVVRHFSPVEAFPAARWDEALAVNISAPFHLIRLAVPGMRAKNWGRIVNLGSVHSFFGAPNRVDYITSKTAIIGMTRAIALELSGTDITCNALCPGTLPTPAIQIRIDAIAAKKGVSDAEATREYLADRQPGGRFISYDAVTSLLLYLCSPEARDVNGAALPVDAAWTAS</sequence>
<evidence type="ECO:0000259" key="3">
    <source>
        <dbReference type="SMART" id="SM00822"/>
    </source>
</evidence>
<evidence type="ECO:0000256" key="2">
    <source>
        <dbReference type="RuleBase" id="RU000363"/>
    </source>
</evidence>
<dbReference type="OrthoDB" id="9804774at2"/>
<evidence type="ECO:0000256" key="1">
    <source>
        <dbReference type="ARBA" id="ARBA00006484"/>
    </source>
</evidence>
<dbReference type="RefSeq" id="WP_132031719.1">
    <property type="nucleotide sequence ID" value="NZ_SMAI01000007.1"/>
</dbReference>
<reference evidence="4 5" key="1">
    <citation type="submission" date="2019-03" db="EMBL/GenBank/DDBJ databases">
        <title>Genomic Encyclopedia of Type Strains, Phase IV (KMG-IV): sequencing the most valuable type-strain genomes for metagenomic binning, comparative biology and taxonomic classification.</title>
        <authorList>
            <person name="Goeker M."/>
        </authorList>
    </citation>
    <scope>NUCLEOTIDE SEQUENCE [LARGE SCALE GENOMIC DNA]</scope>
    <source>
        <strain evidence="4 5">DSM 9035</strain>
    </source>
</reference>
<dbReference type="InterPro" id="IPR057326">
    <property type="entry name" value="KR_dom"/>
</dbReference>
<accession>A0A4R3LUL1</accession>
<dbReference type="InterPro" id="IPR036291">
    <property type="entry name" value="NAD(P)-bd_dom_sf"/>
</dbReference>
<dbReference type="InterPro" id="IPR002347">
    <property type="entry name" value="SDR_fam"/>
</dbReference>
<dbReference type="Gene3D" id="3.40.50.720">
    <property type="entry name" value="NAD(P)-binding Rossmann-like Domain"/>
    <property type="match status" value="1"/>
</dbReference>
<dbReference type="PRINTS" id="PR00080">
    <property type="entry name" value="SDRFAMILY"/>
</dbReference>
<organism evidence="4 5">
    <name type="scientific">Aquabacter spiritensis</name>
    <dbReference type="NCBI Taxonomy" id="933073"/>
    <lineage>
        <taxon>Bacteria</taxon>
        <taxon>Pseudomonadati</taxon>
        <taxon>Pseudomonadota</taxon>
        <taxon>Alphaproteobacteria</taxon>
        <taxon>Hyphomicrobiales</taxon>
        <taxon>Xanthobacteraceae</taxon>
        <taxon>Aquabacter</taxon>
    </lineage>
</organism>
<dbReference type="SMART" id="SM00822">
    <property type="entry name" value="PKS_KR"/>
    <property type="match status" value="1"/>
</dbReference>
<gene>
    <name evidence="4" type="ORF">EDC64_10749</name>
</gene>
<proteinExistence type="inferred from homology"/>
<dbReference type="SUPFAM" id="SSF51735">
    <property type="entry name" value="NAD(P)-binding Rossmann-fold domains"/>
    <property type="match status" value="1"/>
</dbReference>
<dbReference type="PRINTS" id="PR00081">
    <property type="entry name" value="GDHRDH"/>
</dbReference>
<feature type="domain" description="Ketoreductase" evidence="3">
    <location>
        <begin position="6"/>
        <end position="152"/>
    </location>
</feature>
<dbReference type="PANTHER" id="PTHR42879:SF2">
    <property type="entry name" value="3-OXOACYL-[ACYL-CARRIER-PROTEIN] REDUCTASE FABG"/>
    <property type="match status" value="1"/>
</dbReference>
<evidence type="ECO:0000313" key="4">
    <source>
        <dbReference type="EMBL" id="TCT04233.1"/>
    </source>
</evidence>